<reference evidence="1 2" key="1">
    <citation type="submission" date="2016-11" db="EMBL/GenBank/DDBJ databases">
        <title>Paenibacillus species isolates.</title>
        <authorList>
            <person name="Beno S.M."/>
        </authorList>
    </citation>
    <scope>NUCLEOTIDE SEQUENCE [LARGE SCALE GENOMIC DNA]</scope>
    <source>
        <strain evidence="1 2">FSL H7-0433</strain>
    </source>
</reference>
<sequence length="220" mass="25227">MLLLNRWLKQAPYYVQRIRLMSKLMDENRAKVTLIAASAGFGKTTLAAEWARTHSDEVAWFSLELADNHLVRFWLNLHAAIERIFRPFLNRLDLFIQSVRDGSVETAIPLLLNDLHSLPGSITLIMDDYHAITNQSIHESMGFFIGHLPANVKLVILSITLPPLALSRLRAQQELLELSYDDLRFTFDEIDELQSQSLSEQLSQDELFLLGKKQKDGQRV</sequence>
<organism evidence="1 2">
    <name type="scientific">Paenibacillus odorifer</name>
    <dbReference type="NCBI Taxonomy" id="189426"/>
    <lineage>
        <taxon>Bacteria</taxon>
        <taxon>Bacillati</taxon>
        <taxon>Bacillota</taxon>
        <taxon>Bacilli</taxon>
        <taxon>Bacillales</taxon>
        <taxon>Paenibacillaceae</taxon>
        <taxon>Paenibacillus</taxon>
    </lineage>
</organism>
<gene>
    <name evidence="1" type="ORF">BSO21_04395</name>
</gene>
<dbReference type="InterPro" id="IPR027417">
    <property type="entry name" value="P-loop_NTPase"/>
</dbReference>
<comment type="caution">
    <text evidence="1">The sequence shown here is derived from an EMBL/GenBank/DDBJ whole genome shotgun (WGS) entry which is preliminary data.</text>
</comment>
<dbReference type="Proteomes" id="UP000187158">
    <property type="component" value="Unassembled WGS sequence"/>
</dbReference>
<evidence type="ECO:0000313" key="2">
    <source>
        <dbReference type="Proteomes" id="UP000187158"/>
    </source>
</evidence>
<name>A0ABX3GWH9_9BACL</name>
<dbReference type="SUPFAM" id="SSF52540">
    <property type="entry name" value="P-loop containing nucleoside triphosphate hydrolases"/>
    <property type="match status" value="1"/>
</dbReference>
<accession>A0ABX3GWH9</accession>
<keyword evidence="2" id="KW-1185">Reference proteome</keyword>
<dbReference type="EMBL" id="MPVP01000013">
    <property type="protein sequence ID" value="OMD38301.1"/>
    <property type="molecule type" value="Genomic_DNA"/>
</dbReference>
<proteinExistence type="predicted"/>
<dbReference type="Gene3D" id="3.40.50.300">
    <property type="entry name" value="P-loop containing nucleotide triphosphate hydrolases"/>
    <property type="match status" value="1"/>
</dbReference>
<protein>
    <submittedName>
        <fullName evidence="1">Uncharacterized protein</fullName>
    </submittedName>
</protein>
<evidence type="ECO:0000313" key="1">
    <source>
        <dbReference type="EMBL" id="OMD38301.1"/>
    </source>
</evidence>